<feature type="transmembrane region" description="Helical" evidence="4">
    <location>
        <begin position="266"/>
        <end position="290"/>
    </location>
</feature>
<reference evidence="7" key="1">
    <citation type="submission" date="2016-09" db="EMBL/GenBank/DDBJ databases">
        <authorList>
            <person name="Varghese N."/>
            <person name="Submissions S."/>
        </authorList>
    </citation>
    <scope>NUCLEOTIDE SEQUENCE [LARGE SCALE GENOMIC DNA]</scope>
    <source>
        <strain evidence="7">ANC 3699</strain>
    </source>
</reference>
<evidence type="ECO:0000313" key="7">
    <source>
        <dbReference type="Proteomes" id="UP000242317"/>
    </source>
</evidence>
<feature type="transmembrane region" description="Helical" evidence="4">
    <location>
        <begin position="234"/>
        <end position="254"/>
    </location>
</feature>
<keyword evidence="4" id="KW-0812">Transmembrane</keyword>
<evidence type="ECO:0000256" key="2">
    <source>
        <dbReference type="ARBA" id="ARBA00012528"/>
    </source>
</evidence>
<sequence>MTQITTRSKIFAVVAVVVFLAALAGIFSRPLFFLASFWPANALLLGLILRFPQLRGIETWLGAFTGFMLADLITGNYFLLTFALTLANLFEVLTAIVLFQLFQLNYRKYNHGLTFFYMLLIVTASSALSAFAAVMTVPLLPNSFIDDQHLFQEFTMWWTTEIQNHVLILPLILSLPSWQNTKRFIQDFEQIEIQWHDFLPLFAIIASTAVAVFFGGPGALTFPIAALIWAALRYGFFSLAIINFVVCTVLFYSITLNLPDAQAADYLYISTSTRIGLFMMAISAMTVCLISSNRKHLFEEVLFHVQHDSLTKSLSRLYFMESANSAIDQSHKHELQTTLMMVDIDHFKRINDEFGHQAGDKALQHFVNVTKSILRQSDLFGRLGGEEFAILLQDTDIASATLIAERIQAALKQYPLIITQGQSLQIKISIGLLSIPSGQMHQTLDYWISQADKALYQAKSAGRDQIHIAFNA</sequence>
<keyword evidence="4" id="KW-1133">Transmembrane helix</keyword>
<evidence type="ECO:0000256" key="1">
    <source>
        <dbReference type="ARBA" id="ARBA00001946"/>
    </source>
</evidence>
<evidence type="ECO:0000313" key="6">
    <source>
        <dbReference type="EMBL" id="SDC52812.1"/>
    </source>
</evidence>
<evidence type="ECO:0000256" key="3">
    <source>
        <dbReference type="ARBA" id="ARBA00034247"/>
    </source>
</evidence>
<dbReference type="CDD" id="cd01949">
    <property type="entry name" value="GGDEF"/>
    <property type="match status" value="1"/>
</dbReference>
<keyword evidence="4" id="KW-0472">Membrane</keyword>
<dbReference type="PROSITE" id="PS50887">
    <property type="entry name" value="GGDEF"/>
    <property type="match status" value="1"/>
</dbReference>
<dbReference type="Pfam" id="PF00990">
    <property type="entry name" value="GGDEF"/>
    <property type="match status" value="1"/>
</dbReference>
<dbReference type="InterPro" id="IPR000160">
    <property type="entry name" value="GGDEF_dom"/>
</dbReference>
<dbReference type="InterPro" id="IPR043128">
    <property type="entry name" value="Rev_trsase/Diguanyl_cyclase"/>
</dbReference>
<dbReference type="Gene3D" id="3.30.70.270">
    <property type="match status" value="1"/>
</dbReference>
<proteinExistence type="predicted"/>
<evidence type="ECO:0000256" key="4">
    <source>
        <dbReference type="SAM" id="Phobius"/>
    </source>
</evidence>
<gene>
    <name evidence="6" type="ORF">SAMN05421749_106130</name>
</gene>
<dbReference type="GO" id="GO:0052621">
    <property type="term" value="F:diguanylate cyclase activity"/>
    <property type="evidence" value="ECO:0007669"/>
    <property type="project" value="UniProtKB-EC"/>
</dbReference>
<comment type="cofactor">
    <cofactor evidence="1">
        <name>Mg(2+)</name>
        <dbReference type="ChEBI" id="CHEBI:18420"/>
    </cofactor>
</comment>
<protein>
    <recommendedName>
        <fullName evidence="2">diguanylate cyclase</fullName>
        <ecNumber evidence="2">2.7.7.65</ecNumber>
    </recommendedName>
</protein>
<feature type="transmembrane region" description="Helical" evidence="4">
    <location>
        <begin position="198"/>
        <end position="222"/>
    </location>
</feature>
<dbReference type="PANTHER" id="PTHR45138:SF9">
    <property type="entry name" value="DIGUANYLATE CYCLASE DGCM-RELATED"/>
    <property type="match status" value="1"/>
</dbReference>
<dbReference type="SUPFAM" id="SSF55073">
    <property type="entry name" value="Nucleotide cyclase"/>
    <property type="match status" value="1"/>
</dbReference>
<dbReference type="EMBL" id="FMYK01000006">
    <property type="protein sequence ID" value="SDC52812.1"/>
    <property type="molecule type" value="Genomic_DNA"/>
</dbReference>
<dbReference type="InterPro" id="IPR050469">
    <property type="entry name" value="Diguanylate_Cyclase"/>
</dbReference>
<dbReference type="EC" id="2.7.7.65" evidence="2"/>
<feature type="transmembrane region" description="Helical" evidence="4">
    <location>
        <begin position="86"/>
        <end position="104"/>
    </location>
</feature>
<dbReference type="PANTHER" id="PTHR45138">
    <property type="entry name" value="REGULATORY COMPONENTS OF SENSORY TRANSDUCTION SYSTEM"/>
    <property type="match status" value="1"/>
</dbReference>
<feature type="transmembrane region" description="Helical" evidence="4">
    <location>
        <begin position="116"/>
        <end position="140"/>
    </location>
</feature>
<feature type="domain" description="GGDEF" evidence="5">
    <location>
        <begin position="335"/>
        <end position="471"/>
    </location>
</feature>
<accession>A0A1G6MB71</accession>
<dbReference type="AlphaFoldDB" id="A0A1G6MB71"/>
<comment type="catalytic activity">
    <reaction evidence="3">
        <text>2 GTP = 3',3'-c-di-GMP + 2 diphosphate</text>
        <dbReference type="Rhea" id="RHEA:24898"/>
        <dbReference type="ChEBI" id="CHEBI:33019"/>
        <dbReference type="ChEBI" id="CHEBI:37565"/>
        <dbReference type="ChEBI" id="CHEBI:58805"/>
        <dbReference type="EC" id="2.7.7.65"/>
    </reaction>
</comment>
<dbReference type="NCBIfam" id="TIGR00254">
    <property type="entry name" value="GGDEF"/>
    <property type="match status" value="1"/>
</dbReference>
<dbReference type="InterPro" id="IPR029787">
    <property type="entry name" value="Nucleotide_cyclase"/>
</dbReference>
<dbReference type="SMART" id="SM00267">
    <property type="entry name" value="GGDEF"/>
    <property type="match status" value="1"/>
</dbReference>
<dbReference type="Proteomes" id="UP000242317">
    <property type="component" value="Unassembled WGS sequence"/>
</dbReference>
<evidence type="ECO:0000259" key="5">
    <source>
        <dbReference type="PROSITE" id="PS50887"/>
    </source>
</evidence>
<organism evidence="6 7">
    <name type="scientific">Acinetobacter marinus</name>
    <dbReference type="NCBI Taxonomy" id="281375"/>
    <lineage>
        <taxon>Bacteria</taxon>
        <taxon>Pseudomonadati</taxon>
        <taxon>Pseudomonadota</taxon>
        <taxon>Gammaproteobacteria</taxon>
        <taxon>Moraxellales</taxon>
        <taxon>Moraxellaceae</taxon>
        <taxon>Acinetobacter</taxon>
    </lineage>
</organism>
<name>A0A1G6MB71_9GAMM</name>
<dbReference type="FunFam" id="3.30.70.270:FF:000001">
    <property type="entry name" value="Diguanylate cyclase domain protein"/>
    <property type="match status" value="1"/>
</dbReference>
<keyword evidence="7" id="KW-1185">Reference proteome</keyword>